<name>K8NWP3_9BRAD</name>
<accession>K8NWP3</accession>
<dbReference type="Proteomes" id="UP000001096">
    <property type="component" value="Unassembled WGS sequence"/>
</dbReference>
<dbReference type="HOGENOM" id="CLU_2857651_0_0_5"/>
<protein>
    <submittedName>
        <fullName evidence="1">Uncharacterized protein</fullName>
    </submittedName>
</protein>
<comment type="caution">
    <text evidence="1">The sequence shown here is derived from an EMBL/GenBank/DDBJ whole genome shotgun (WGS) entry which is preliminary data.</text>
</comment>
<reference evidence="1 2" key="1">
    <citation type="submission" date="2012-04" db="EMBL/GenBank/DDBJ databases">
        <title>The Genome Sequence of Afipia broomeae ATCC 49717.</title>
        <authorList>
            <consortium name="The Broad Institute Genome Sequencing Platform"/>
            <person name="Earl A."/>
            <person name="Ward D."/>
            <person name="Feldgarden M."/>
            <person name="Gevers D."/>
            <person name="Huys G."/>
            <person name="Walker B."/>
            <person name="Young S.K."/>
            <person name="Zeng Q."/>
            <person name="Gargeya S."/>
            <person name="Fitzgerald M."/>
            <person name="Haas B."/>
            <person name="Abouelleil A."/>
            <person name="Alvarado L."/>
            <person name="Arachchi H.M."/>
            <person name="Berlin A."/>
            <person name="Chapman S.B."/>
            <person name="Goldberg J."/>
            <person name="Griggs A."/>
            <person name="Gujja S."/>
            <person name="Hansen M."/>
            <person name="Howarth C."/>
            <person name="Imamovic A."/>
            <person name="Larimer J."/>
            <person name="McCowen C."/>
            <person name="Montmayeur A."/>
            <person name="Murphy C."/>
            <person name="Neiman D."/>
            <person name="Pearson M."/>
            <person name="Priest M."/>
            <person name="Roberts A."/>
            <person name="Saif S."/>
            <person name="Shea T."/>
            <person name="Sisk P."/>
            <person name="Sykes S."/>
            <person name="Wortman J."/>
            <person name="Nusbaum C."/>
            <person name="Birren B."/>
        </authorList>
    </citation>
    <scope>NUCLEOTIDE SEQUENCE [LARGE SCALE GENOMIC DNA]</scope>
    <source>
        <strain evidence="1 2">ATCC 49717</strain>
    </source>
</reference>
<evidence type="ECO:0000313" key="1">
    <source>
        <dbReference type="EMBL" id="EKS32914.1"/>
    </source>
</evidence>
<evidence type="ECO:0000313" key="2">
    <source>
        <dbReference type="Proteomes" id="UP000001096"/>
    </source>
</evidence>
<sequence>MYQSGREMLRSSAFTRAAPVTRSRNFGVDARRVQSIRVRAAVVPFYAYQDSVPLKPKLGNPAGG</sequence>
<organism evidence="1 2">
    <name type="scientific">Afipia broomeae ATCC 49717</name>
    <dbReference type="NCBI Taxonomy" id="883078"/>
    <lineage>
        <taxon>Bacteria</taxon>
        <taxon>Pseudomonadati</taxon>
        <taxon>Pseudomonadota</taxon>
        <taxon>Alphaproteobacteria</taxon>
        <taxon>Hyphomicrobiales</taxon>
        <taxon>Nitrobacteraceae</taxon>
        <taxon>Afipia</taxon>
    </lineage>
</organism>
<proteinExistence type="predicted"/>
<dbReference type="AlphaFoldDB" id="K8NWP3"/>
<keyword evidence="2" id="KW-1185">Reference proteome</keyword>
<dbReference type="EMBL" id="AGWX01000006">
    <property type="protein sequence ID" value="EKS32914.1"/>
    <property type="molecule type" value="Genomic_DNA"/>
</dbReference>
<gene>
    <name evidence="1" type="ORF">HMPREF9695_04929</name>
</gene>